<evidence type="ECO:0000313" key="2">
    <source>
        <dbReference type="EMBL" id="CAF4366762.1"/>
    </source>
</evidence>
<comment type="caution">
    <text evidence="2">The sequence shown here is derived from an EMBL/GenBank/DDBJ whole genome shotgun (WGS) entry which is preliminary data.</text>
</comment>
<name>A0A820M2L7_9BILA</name>
<feature type="non-terminal residue" evidence="2">
    <location>
        <position position="1"/>
    </location>
</feature>
<dbReference type="AlphaFoldDB" id="A0A820M2L7"/>
<protein>
    <recommendedName>
        <fullName evidence="1">Immunoglobulin I-set domain-containing protein</fullName>
    </recommendedName>
</protein>
<dbReference type="InterPro" id="IPR013783">
    <property type="entry name" value="Ig-like_fold"/>
</dbReference>
<reference evidence="2" key="1">
    <citation type="submission" date="2021-02" db="EMBL/GenBank/DDBJ databases">
        <authorList>
            <person name="Nowell W R."/>
        </authorList>
    </citation>
    <scope>NUCLEOTIDE SEQUENCE</scope>
</reference>
<proteinExistence type="predicted"/>
<dbReference type="Gene3D" id="2.60.40.10">
    <property type="entry name" value="Immunoglobulins"/>
    <property type="match status" value="1"/>
</dbReference>
<sequence>MHPLAQIEVEPRQPEIQEMQLEQDTFFVGDTVTLDLEFTNEPTELPRWTKDNILLRNNDRVTIENVGNRVTLIVRDLRLDDAGIYEVQSGPLIVRTPFINVIEREQDVTEIVDETVTYTITPNPPVQPIDTKTCTIKEGDNVTLKIASQTPITVHDVQLF</sequence>
<dbReference type="InterPro" id="IPR036179">
    <property type="entry name" value="Ig-like_dom_sf"/>
</dbReference>
<organism evidence="2 3">
    <name type="scientific">Adineta steineri</name>
    <dbReference type="NCBI Taxonomy" id="433720"/>
    <lineage>
        <taxon>Eukaryota</taxon>
        <taxon>Metazoa</taxon>
        <taxon>Spiralia</taxon>
        <taxon>Gnathifera</taxon>
        <taxon>Rotifera</taxon>
        <taxon>Eurotatoria</taxon>
        <taxon>Bdelloidea</taxon>
        <taxon>Adinetida</taxon>
        <taxon>Adinetidae</taxon>
        <taxon>Adineta</taxon>
    </lineage>
</organism>
<dbReference type="EMBL" id="CAJOAY010023512">
    <property type="protein sequence ID" value="CAF4366762.1"/>
    <property type="molecule type" value="Genomic_DNA"/>
</dbReference>
<dbReference type="Pfam" id="PF07679">
    <property type="entry name" value="I-set"/>
    <property type="match status" value="1"/>
</dbReference>
<evidence type="ECO:0000313" key="3">
    <source>
        <dbReference type="Proteomes" id="UP000663881"/>
    </source>
</evidence>
<evidence type="ECO:0000259" key="1">
    <source>
        <dbReference type="Pfam" id="PF07679"/>
    </source>
</evidence>
<dbReference type="Proteomes" id="UP000663881">
    <property type="component" value="Unassembled WGS sequence"/>
</dbReference>
<dbReference type="InterPro" id="IPR013098">
    <property type="entry name" value="Ig_I-set"/>
</dbReference>
<accession>A0A820M2L7</accession>
<dbReference type="SUPFAM" id="SSF48726">
    <property type="entry name" value="Immunoglobulin"/>
    <property type="match status" value="1"/>
</dbReference>
<gene>
    <name evidence="2" type="ORF">OKA104_LOCUS49621</name>
</gene>
<feature type="domain" description="Immunoglobulin I-set" evidence="1">
    <location>
        <begin position="22"/>
        <end position="88"/>
    </location>
</feature>